<organism evidence="3 4">
    <name type="scientific">Blautia obeum</name>
    <dbReference type="NCBI Taxonomy" id="40520"/>
    <lineage>
        <taxon>Bacteria</taxon>
        <taxon>Bacillati</taxon>
        <taxon>Bacillota</taxon>
        <taxon>Clostridia</taxon>
        <taxon>Lachnospirales</taxon>
        <taxon>Lachnospiraceae</taxon>
        <taxon>Blautia</taxon>
    </lineage>
</organism>
<dbReference type="Pfam" id="PF13439">
    <property type="entry name" value="Glyco_transf_4"/>
    <property type="match status" value="1"/>
</dbReference>
<evidence type="ECO:0000259" key="2">
    <source>
        <dbReference type="Pfam" id="PF13439"/>
    </source>
</evidence>
<dbReference type="Gene3D" id="3.40.50.2000">
    <property type="entry name" value="Glycogen Phosphorylase B"/>
    <property type="match status" value="2"/>
</dbReference>
<dbReference type="PANTHER" id="PTHR45947:SF3">
    <property type="entry name" value="SULFOQUINOVOSYL TRANSFERASE SQD2"/>
    <property type="match status" value="1"/>
</dbReference>
<gene>
    <name evidence="3" type="primary">pimB_1</name>
    <name evidence="3" type="ORF">ERS852394_00532</name>
</gene>
<keyword evidence="3" id="KW-0808">Transferase</keyword>
<dbReference type="InterPro" id="IPR028098">
    <property type="entry name" value="Glyco_trans_4-like_N"/>
</dbReference>
<dbReference type="PANTHER" id="PTHR45947">
    <property type="entry name" value="SULFOQUINOVOSYL TRANSFERASE SQD2"/>
    <property type="match status" value="1"/>
</dbReference>
<dbReference type="EC" id="2.4.1.57" evidence="3"/>
<dbReference type="GO" id="GO:0016757">
    <property type="term" value="F:glycosyltransferase activity"/>
    <property type="evidence" value="ECO:0007669"/>
    <property type="project" value="UniProtKB-KW"/>
</dbReference>
<sequence length="374" mass="42275">MKTYAIVASLFPPHVGGVERYSYNLAKKLTEHGNRVIVITSGAGKVKEEGGIKVYYLPSFLLLNGRLPIIKPGSKFKGLENILKTENIDYFIINTRFYSLSLWAAKFAYAEKKSAILIEHGSSHLTFNNKYLDIFVRFYEHAMTMLIKKYPMRYFGVSKDACEWIKHFNIQAEGTLYNAMNLDEIDLMNKFDYRKKLGLTENDFIITYVGRIVGGKGLLELTSAVNEIRKEYSNVYLVVAGDGPYMKELVKHKTPYITLLGRIPYSDVISLLSSVDTFCLPSETEGFPTSVLEAVACKCYVITTTAGGSKELITNSQLGTIMKDNSSKSIEEALRAIIDHKESRIEASEKCYVRLKEKFTWDAVAAKVEDIFEI</sequence>
<dbReference type="EMBL" id="CYZD01000002">
    <property type="protein sequence ID" value="CUN59285.1"/>
    <property type="molecule type" value="Genomic_DNA"/>
</dbReference>
<keyword evidence="3" id="KW-0328">Glycosyltransferase</keyword>
<feature type="domain" description="Glycosyl transferase family 1" evidence="1">
    <location>
        <begin position="191"/>
        <end position="349"/>
    </location>
</feature>
<dbReference type="CDD" id="cd03801">
    <property type="entry name" value="GT4_PimA-like"/>
    <property type="match status" value="1"/>
</dbReference>
<proteinExistence type="predicted"/>
<dbReference type="InterPro" id="IPR001296">
    <property type="entry name" value="Glyco_trans_1"/>
</dbReference>
<dbReference type="AlphaFoldDB" id="A0A173Y8G5"/>
<dbReference type="RefSeq" id="WP_055065611.1">
    <property type="nucleotide sequence ID" value="NZ_CYZD01000002.1"/>
</dbReference>
<dbReference type="SUPFAM" id="SSF53756">
    <property type="entry name" value="UDP-Glycosyltransferase/glycogen phosphorylase"/>
    <property type="match status" value="1"/>
</dbReference>
<feature type="domain" description="Glycosyltransferase subfamily 4-like N-terminal" evidence="2">
    <location>
        <begin position="15"/>
        <end position="172"/>
    </location>
</feature>
<dbReference type="Proteomes" id="UP000095409">
    <property type="component" value="Unassembled WGS sequence"/>
</dbReference>
<protein>
    <submittedName>
        <fullName evidence="3">GDP-mannose-dependent alpha-(1-6)-phosphatidylinositol monomannoside mannosyltransferase</fullName>
        <ecNumber evidence="3">2.4.1.57</ecNumber>
    </submittedName>
</protein>
<evidence type="ECO:0000259" key="1">
    <source>
        <dbReference type="Pfam" id="PF00534"/>
    </source>
</evidence>
<evidence type="ECO:0000313" key="3">
    <source>
        <dbReference type="EMBL" id="CUN59285.1"/>
    </source>
</evidence>
<evidence type="ECO:0000313" key="4">
    <source>
        <dbReference type="Proteomes" id="UP000095409"/>
    </source>
</evidence>
<dbReference type="Pfam" id="PF00534">
    <property type="entry name" value="Glycos_transf_1"/>
    <property type="match status" value="1"/>
</dbReference>
<name>A0A173Y8G5_9FIRM</name>
<reference evidence="3 4" key="1">
    <citation type="submission" date="2015-09" db="EMBL/GenBank/DDBJ databases">
        <authorList>
            <consortium name="Pathogen Informatics"/>
        </authorList>
    </citation>
    <scope>NUCLEOTIDE SEQUENCE [LARGE SCALE GENOMIC DNA]</scope>
    <source>
        <strain evidence="3 4">2789STDY5608837</strain>
    </source>
</reference>
<accession>A0A173Y8G5</accession>
<dbReference type="InterPro" id="IPR050194">
    <property type="entry name" value="Glycosyltransferase_grp1"/>
</dbReference>